<organism evidence="2 3">
    <name type="scientific">Sphingoaurantiacus capsulatus</name>
    <dbReference type="NCBI Taxonomy" id="1771310"/>
    <lineage>
        <taxon>Bacteria</taxon>
        <taxon>Pseudomonadati</taxon>
        <taxon>Pseudomonadota</taxon>
        <taxon>Alphaproteobacteria</taxon>
        <taxon>Sphingomonadales</taxon>
        <taxon>Sphingosinicellaceae</taxon>
        <taxon>Sphingoaurantiacus</taxon>
    </lineage>
</organism>
<gene>
    <name evidence="2" type="ORF">ACFOMD_13370</name>
</gene>
<protein>
    <submittedName>
        <fullName evidence="2">Uncharacterized protein</fullName>
    </submittedName>
</protein>
<evidence type="ECO:0000313" key="3">
    <source>
        <dbReference type="Proteomes" id="UP001595615"/>
    </source>
</evidence>
<sequence length="271" mass="29652">MAPARAKRGTHEAASLEEYAITANLVARLMAMGDATARGAKEQVIADVARPSGRRLGTIGALVSVAYLSTLVYWISLPKLAQLPYNELGDFLAGAFAPLAFLWLVLGFIQQGHELRNSARALNLQADELQNSVTQQAALVDVTREQLEIERLSREAAEREADRLAKPHLVLHSGGWGSSIRGRTYSFDIENLGAPCTQFDLANREGTSLLRHGSLKSGARPTFDIVYKHDDATQEQYLTASYIDARGLPGNKRFKVSLNEHGHFSEPVAID</sequence>
<feature type="transmembrane region" description="Helical" evidence="1">
    <location>
        <begin position="88"/>
        <end position="109"/>
    </location>
</feature>
<evidence type="ECO:0000313" key="2">
    <source>
        <dbReference type="EMBL" id="MFC3713566.1"/>
    </source>
</evidence>
<evidence type="ECO:0000256" key="1">
    <source>
        <dbReference type="SAM" id="Phobius"/>
    </source>
</evidence>
<name>A0ABV7XBQ5_9SPHN</name>
<comment type="caution">
    <text evidence="2">The sequence shown here is derived from an EMBL/GenBank/DDBJ whole genome shotgun (WGS) entry which is preliminary data.</text>
</comment>
<dbReference type="Proteomes" id="UP001595615">
    <property type="component" value="Unassembled WGS sequence"/>
</dbReference>
<feature type="transmembrane region" description="Helical" evidence="1">
    <location>
        <begin position="56"/>
        <end position="76"/>
    </location>
</feature>
<keyword evidence="1" id="KW-1133">Transmembrane helix</keyword>
<keyword evidence="1" id="KW-0812">Transmembrane</keyword>
<keyword evidence="3" id="KW-1185">Reference proteome</keyword>
<dbReference type="EMBL" id="JBHRXV010000011">
    <property type="protein sequence ID" value="MFC3713566.1"/>
    <property type="molecule type" value="Genomic_DNA"/>
</dbReference>
<keyword evidence="1" id="KW-0472">Membrane</keyword>
<dbReference type="RefSeq" id="WP_380862181.1">
    <property type="nucleotide sequence ID" value="NZ_JBHRXV010000011.1"/>
</dbReference>
<reference evidence="3" key="1">
    <citation type="journal article" date="2019" name="Int. J. Syst. Evol. Microbiol.">
        <title>The Global Catalogue of Microorganisms (GCM) 10K type strain sequencing project: providing services to taxonomists for standard genome sequencing and annotation.</title>
        <authorList>
            <consortium name="The Broad Institute Genomics Platform"/>
            <consortium name="The Broad Institute Genome Sequencing Center for Infectious Disease"/>
            <person name="Wu L."/>
            <person name="Ma J."/>
        </authorList>
    </citation>
    <scope>NUCLEOTIDE SEQUENCE [LARGE SCALE GENOMIC DNA]</scope>
    <source>
        <strain evidence="3">KCTC 42644</strain>
    </source>
</reference>
<accession>A0ABV7XBQ5</accession>
<proteinExistence type="predicted"/>